<dbReference type="GO" id="GO:0019748">
    <property type="term" value="P:secondary metabolic process"/>
    <property type="evidence" value="ECO:0007669"/>
    <property type="project" value="TreeGrafter"/>
</dbReference>
<dbReference type="InterPro" id="IPR032466">
    <property type="entry name" value="Metal_Hydrolase"/>
</dbReference>
<dbReference type="GO" id="GO:0016831">
    <property type="term" value="F:carboxy-lyase activity"/>
    <property type="evidence" value="ECO:0007669"/>
    <property type="project" value="InterPro"/>
</dbReference>
<protein>
    <recommendedName>
        <fullName evidence="2">Amidohydrolase-related domain-containing protein</fullName>
    </recommendedName>
</protein>
<dbReference type="InterPro" id="IPR032465">
    <property type="entry name" value="ACMSD"/>
</dbReference>
<sequence>MGSLGVDRQVLSTPPYFFNYHLDIRDGKESARSINEELVSIVSARPDKFDALATIPFQDVDSAVSELEWAMHNGMKGAEICTHVNGVNFDDKVLWPLFEAAEYLGAFLFFHPHAPTGVDRMKGYYLANIIGNPLENTIAVASIIFGGLLDRYPDLKLCFAHGGGYACFGAPRMNRGHLVRSESRLNISKSPSDYLKSLYYDCLTHGYDELEFLVNKVGADRILMGSDFPFDMGLDSPAEWVGGAINLSASEKDMILGGNAVQLLGL</sequence>
<dbReference type="InterPro" id="IPR006680">
    <property type="entry name" value="Amidohydro-rel"/>
</dbReference>
<dbReference type="Pfam" id="PF04909">
    <property type="entry name" value="Amidohydro_2"/>
    <property type="match status" value="1"/>
</dbReference>
<evidence type="ECO:0000259" key="2">
    <source>
        <dbReference type="Pfam" id="PF04909"/>
    </source>
</evidence>
<feature type="domain" description="Amidohydrolase-related" evidence="2">
    <location>
        <begin position="23"/>
        <end position="266"/>
    </location>
</feature>
<dbReference type="AlphaFoldDB" id="A0A381TXG1"/>
<dbReference type="PANTHER" id="PTHR21240:SF28">
    <property type="entry name" value="ISO-OROTATE DECARBOXYLASE (EUROFUNG)"/>
    <property type="match status" value="1"/>
</dbReference>
<dbReference type="SUPFAM" id="SSF51556">
    <property type="entry name" value="Metallo-dependent hydrolases"/>
    <property type="match status" value="1"/>
</dbReference>
<reference evidence="3" key="1">
    <citation type="submission" date="2018-05" db="EMBL/GenBank/DDBJ databases">
        <authorList>
            <person name="Lanie J.A."/>
            <person name="Ng W.-L."/>
            <person name="Kazmierczak K.M."/>
            <person name="Andrzejewski T.M."/>
            <person name="Davidsen T.M."/>
            <person name="Wayne K.J."/>
            <person name="Tettelin H."/>
            <person name="Glass J.I."/>
            <person name="Rusch D."/>
            <person name="Podicherti R."/>
            <person name="Tsui H.-C.T."/>
            <person name="Winkler M.E."/>
        </authorList>
    </citation>
    <scope>NUCLEOTIDE SEQUENCE</scope>
</reference>
<dbReference type="GO" id="GO:0005737">
    <property type="term" value="C:cytoplasm"/>
    <property type="evidence" value="ECO:0007669"/>
    <property type="project" value="TreeGrafter"/>
</dbReference>
<evidence type="ECO:0000313" key="3">
    <source>
        <dbReference type="EMBL" id="SVA20168.1"/>
    </source>
</evidence>
<gene>
    <name evidence="3" type="ORF">METZ01_LOCUS73022</name>
</gene>
<evidence type="ECO:0000256" key="1">
    <source>
        <dbReference type="ARBA" id="ARBA00023239"/>
    </source>
</evidence>
<dbReference type="PANTHER" id="PTHR21240">
    <property type="entry name" value="2-AMINO-3-CARBOXYLMUCONATE-6-SEMIALDEHYDE DECARBOXYLASE"/>
    <property type="match status" value="1"/>
</dbReference>
<accession>A0A381TXG1</accession>
<dbReference type="Gene3D" id="3.20.20.140">
    <property type="entry name" value="Metal-dependent hydrolases"/>
    <property type="match status" value="1"/>
</dbReference>
<organism evidence="3">
    <name type="scientific">marine metagenome</name>
    <dbReference type="NCBI Taxonomy" id="408172"/>
    <lineage>
        <taxon>unclassified sequences</taxon>
        <taxon>metagenomes</taxon>
        <taxon>ecological metagenomes</taxon>
    </lineage>
</organism>
<name>A0A381TXG1_9ZZZZ</name>
<keyword evidence="1" id="KW-0456">Lyase</keyword>
<proteinExistence type="predicted"/>
<dbReference type="GO" id="GO:0016787">
    <property type="term" value="F:hydrolase activity"/>
    <property type="evidence" value="ECO:0007669"/>
    <property type="project" value="InterPro"/>
</dbReference>
<dbReference type="EMBL" id="UINC01005260">
    <property type="protein sequence ID" value="SVA20168.1"/>
    <property type="molecule type" value="Genomic_DNA"/>
</dbReference>